<dbReference type="Proteomes" id="UP001642464">
    <property type="component" value="Unassembled WGS sequence"/>
</dbReference>
<proteinExistence type="predicted"/>
<keyword evidence="1" id="KW-0175">Coiled coil</keyword>
<protein>
    <submittedName>
        <fullName evidence="3">Uncharacterized protein</fullName>
    </submittedName>
</protein>
<feature type="non-terminal residue" evidence="3">
    <location>
        <position position="239"/>
    </location>
</feature>
<feature type="region of interest" description="Disordered" evidence="2">
    <location>
        <begin position="125"/>
        <end position="144"/>
    </location>
</feature>
<reference evidence="3 4" key="1">
    <citation type="submission" date="2024-02" db="EMBL/GenBank/DDBJ databases">
        <authorList>
            <person name="Chen Y."/>
            <person name="Shah S."/>
            <person name="Dougan E. K."/>
            <person name="Thang M."/>
            <person name="Chan C."/>
        </authorList>
    </citation>
    <scope>NUCLEOTIDE SEQUENCE [LARGE SCALE GENOMIC DNA]</scope>
</reference>
<sequence>EKEVAKMATEMLKSEATQMVMSRKEEGLRHWVSVLLSSSVETLLLKTLRAWSNESSRQKLTEALSSQSATLEDLKEELLQARSSESERLASLREELRARSDCIAELQSRDSDRCLELENLLAESRQQTSRAKTEAQEEHAAPAFDSASAQARAMELAYGRREEATRRMLSSLFASQLESLLRQVMDAWRAAKAERLQLDSVEKQTQEVEMMRTQLQDLQTKMMDAKASTAHEEALQAKE</sequence>
<accession>A0ABP0LP30</accession>
<evidence type="ECO:0000256" key="2">
    <source>
        <dbReference type="SAM" id="MobiDB-lite"/>
    </source>
</evidence>
<keyword evidence="4" id="KW-1185">Reference proteome</keyword>
<evidence type="ECO:0000313" key="4">
    <source>
        <dbReference type="Proteomes" id="UP001642464"/>
    </source>
</evidence>
<evidence type="ECO:0000256" key="1">
    <source>
        <dbReference type="SAM" id="Coils"/>
    </source>
</evidence>
<gene>
    <name evidence="3" type="ORF">SCF082_LOCUS23527</name>
</gene>
<feature type="coiled-coil region" evidence="1">
    <location>
        <begin position="201"/>
        <end position="228"/>
    </location>
</feature>
<comment type="caution">
    <text evidence="3">The sequence shown here is derived from an EMBL/GenBank/DDBJ whole genome shotgun (WGS) entry which is preliminary data.</text>
</comment>
<dbReference type="EMBL" id="CAXAMM010017120">
    <property type="protein sequence ID" value="CAK9040428.1"/>
    <property type="molecule type" value="Genomic_DNA"/>
</dbReference>
<organism evidence="3 4">
    <name type="scientific">Durusdinium trenchii</name>
    <dbReference type="NCBI Taxonomy" id="1381693"/>
    <lineage>
        <taxon>Eukaryota</taxon>
        <taxon>Sar</taxon>
        <taxon>Alveolata</taxon>
        <taxon>Dinophyceae</taxon>
        <taxon>Suessiales</taxon>
        <taxon>Symbiodiniaceae</taxon>
        <taxon>Durusdinium</taxon>
    </lineage>
</organism>
<name>A0ABP0LP30_9DINO</name>
<feature type="coiled-coil region" evidence="1">
    <location>
        <begin position="57"/>
        <end position="95"/>
    </location>
</feature>
<feature type="non-terminal residue" evidence="3">
    <location>
        <position position="1"/>
    </location>
</feature>
<evidence type="ECO:0000313" key="3">
    <source>
        <dbReference type="EMBL" id="CAK9040428.1"/>
    </source>
</evidence>
<feature type="compositionally biased region" description="Basic and acidic residues" evidence="2">
    <location>
        <begin position="131"/>
        <end position="140"/>
    </location>
</feature>